<organism evidence="2 3">
    <name type="scientific">Eragrostis curvula</name>
    <name type="common">weeping love grass</name>
    <dbReference type="NCBI Taxonomy" id="38414"/>
    <lineage>
        <taxon>Eukaryota</taxon>
        <taxon>Viridiplantae</taxon>
        <taxon>Streptophyta</taxon>
        <taxon>Embryophyta</taxon>
        <taxon>Tracheophyta</taxon>
        <taxon>Spermatophyta</taxon>
        <taxon>Magnoliopsida</taxon>
        <taxon>Liliopsida</taxon>
        <taxon>Poales</taxon>
        <taxon>Poaceae</taxon>
        <taxon>PACMAD clade</taxon>
        <taxon>Chloridoideae</taxon>
        <taxon>Eragrostideae</taxon>
        <taxon>Eragrostidinae</taxon>
        <taxon>Eragrostis</taxon>
    </lineage>
</organism>
<feature type="region of interest" description="Disordered" evidence="1">
    <location>
        <begin position="33"/>
        <end position="127"/>
    </location>
</feature>
<keyword evidence="3" id="KW-1185">Reference proteome</keyword>
<evidence type="ECO:0000256" key="1">
    <source>
        <dbReference type="SAM" id="MobiDB-lite"/>
    </source>
</evidence>
<name>A0A5J9SXH1_9POAL</name>
<comment type="caution">
    <text evidence="2">The sequence shown here is derived from an EMBL/GenBank/DDBJ whole genome shotgun (WGS) entry which is preliminary data.</text>
</comment>
<sequence>MAGPRPSFLGCWHPRRGGTAEHDAAYIKSALRFPGNAGIPPLPEIEKPREERMRLGRRAGRQEQRRARVGAAERKEERKRRKSRTAPRPCLPPPFPLPTPPHPLRSTGGPIHLRGSTSPSPEPAYVGASNDVAHVQCGCVLLKKPEQF</sequence>
<dbReference type="Proteomes" id="UP000324897">
    <property type="component" value="Unassembled WGS sequence"/>
</dbReference>
<gene>
    <name evidence="2" type="ORF">EJB05_50740</name>
</gene>
<dbReference type="Gramene" id="TVU03709">
    <property type="protein sequence ID" value="TVU03709"/>
    <property type="gene ID" value="EJB05_50740"/>
</dbReference>
<protein>
    <submittedName>
        <fullName evidence="2">Uncharacterized protein</fullName>
    </submittedName>
</protein>
<evidence type="ECO:0000313" key="2">
    <source>
        <dbReference type="EMBL" id="TVU03709.1"/>
    </source>
</evidence>
<feature type="compositionally biased region" description="Pro residues" evidence="1">
    <location>
        <begin position="89"/>
        <end position="103"/>
    </location>
</feature>
<accession>A0A5J9SXH1</accession>
<proteinExistence type="predicted"/>
<feature type="compositionally biased region" description="Basic and acidic residues" evidence="1">
    <location>
        <begin position="44"/>
        <end position="76"/>
    </location>
</feature>
<evidence type="ECO:0000313" key="3">
    <source>
        <dbReference type="Proteomes" id="UP000324897"/>
    </source>
</evidence>
<reference evidence="2 3" key="1">
    <citation type="journal article" date="2019" name="Sci. Rep.">
        <title>A high-quality genome of Eragrostis curvula grass provides insights into Poaceae evolution and supports new strategies to enhance forage quality.</title>
        <authorList>
            <person name="Carballo J."/>
            <person name="Santos B.A.C.M."/>
            <person name="Zappacosta D."/>
            <person name="Garbus I."/>
            <person name="Selva J.P."/>
            <person name="Gallo C.A."/>
            <person name="Diaz A."/>
            <person name="Albertini E."/>
            <person name="Caccamo M."/>
            <person name="Echenique V."/>
        </authorList>
    </citation>
    <scope>NUCLEOTIDE SEQUENCE [LARGE SCALE GENOMIC DNA]</scope>
    <source>
        <strain evidence="3">cv. Victoria</strain>
        <tissue evidence="2">Leaf</tissue>
    </source>
</reference>
<dbReference type="EMBL" id="RWGY01000156">
    <property type="protein sequence ID" value="TVU03709.1"/>
    <property type="molecule type" value="Genomic_DNA"/>
</dbReference>
<dbReference type="AlphaFoldDB" id="A0A5J9SXH1"/>